<name>A0ABP1I735_9EUKA</name>
<organism evidence="4 5">
    <name type="scientific">Hexamita inflata</name>
    <dbReference type="NCBI Taxonomy" id="28002"/>
    <lineage>
        <taxon>Eukaryota</taxon>
        <taxon>Metamonada</taxon>
        <taxon>Diplomonadida</taxon>
        <taxon>Hexamitidae</taxon>
        <taxon>Hexamitinae</taxon>
        <taxon>Hexamita</taxon>
    </lineage>
</organism>
<dbReference type="InterPro" id="IPR000169">
    <property type="entry name" value="Pept_cys_AS"/>
</dbReference>
<evidence type="ECO:0000256" key="2">
    <source>
        <dbReference type="SAM" id="Phobius"/>
    </source>
</evidence>
<dbReference type="Pfam" id="PF00112">
    <property type="entry name" value="Peptidase_C1"/>
    <property type="match status" value="1"/>
</dbReference>
<keyword evidence="2" id="KW-1133">Transmembrane helix</keyword>
<dbReference type="Gene3D" id="3.90.70.10">
    <property type="entry name" value="Cysteine proteinases"/>
    <property type="match status" value="1"/>
</dbReference>
<accession>A0ABP1I735</accession>
<keyword evidence="2" id="KW-0472">Membrane</keyword>
<dbReference type="PANTHER" id="PTHR12411">
    <property type="entry name" value="CYSTEINE PROTEASE FAMILY C1-RELATED"/>
    <property type="match status" value="1"/>
</dbReference>
<dbReference type="InterPro" id="IPR013128">
    <property type="entry name" value="Peptidase_C1A"/>
</dbReference>
<dbReference type="InterPro" id="IPR000668">
    <property type="entry name" value="Peptidase_C1A_C"/>
</dbReference>
<dbReference type="InterPro" id="IPR039417">
    <property type="entry name" value="Peptidase_C1A_papain-like"/>
</dbReference>
<keyword evidence="5" id="KW-1185">Reference proteome</keyword>
<evidence type="ECO:0000313" key="4">
    <source>
        <dbReference type="EMBL" id="CAL6010748.1"/>
    </source>
</evidence>
<dbReference type="SMART" id="SM00645">
    <property type="entry name" value="Pept_C1"/>
    <property type="match status" value="1"/>
</dbReference>
<feature type="domain" description="Peptidase C1A papain C-terminal" evidence="3">
    <location>
        <begin position="107"/>
        <end position="359"/>
    </location>
</feature>
<dbReference type="Proteomes" id="UP001642409">
    <property type="component" value="Unassembled WGS sequence"/>
</dbReference>
<sequence length="446" mass="51417">MLITTFIIAKIIEQQLIANISTKESCETAYIKFAAYYNKNLTDTAKEIFCHRFSYIQRYGGKLYSNSDLIISLKYNTIPRQKKSQQVSNCAEDFCIASDPLSKLKQVYKSVSLVEAKLISSPKDQGECGSCWAFGTTAIYENSILRQRPQNEFWSKSLDLSEQFLMSNIFSQYAQYCEGGNFIYATNYVNLFFKSVEKEQNVKYDPETHQNNWDQQIPIQQSIDITHYMKPFQLLPSMEDPKQLTPVIGLYFGESKFNYDKIWKVKSYLSRGIALSVSLEVNSSMNMFATYDGISVLHANCDEYKTDHQVTLVGYGYKNGQEVWMLKNSWGEEWGANGYFFVPIGKDSFCIEHIFTTILPIGLSYNEGIYDNIGTHERGLNTQLDSDINQLINYKQQNKSWIIWVSVISVIVVILVGVLLFIYLRKQKRQRSQSENEPFPMRSQTA</sequence>
<comment type="caution">
    <text evidence="4">The sequence shown here is derived from an EMBL/GenBank/DDBJ whole genome shotgun (WGS) entry which is preliminary data.</text>
</comment>
<dbReference type="SUPFAM" id="SSF54001">
    <property type="entry name" value="Cysteine proteinases"/>
    <property type="match status" value="1"/>
</dbReference>
<comment type="similarity">
    <text evidence="1">Belongs to the peptidase C1 family.</text>
</comment>
<dbReference type="InterPro" id="IPR038765">
    <property type="entry name" value="Papain-like_cys_pep_sf"/>
</dbReference>
<reference evidence="4 5" key="1">
    <citation type="submission" date="2024-07" db="EMBL/GenBank/DDBJ databases">
        <authorList>
            <person name="Akdeniz Z."/>
        </authorList>
    </citation>
    <scope>NUCLEOTIDE SEQUENCE [LARGE SCALE GENOMIC DNA]</scope>
</reference>
<feature type="transmembrane region" description="Helical" evidence="2">
    <location>
        <begin position="401"/>
        <end position="424"/>
    </location>
</feature>
<dbReference type="PROSITE" id="PS00139">
    <property type="entry name" value="THIOL_PROTEASE_CYS"/>
    <property type="match status" value="1"/>
</dbReference>
<protein>
    <submittedName>
        <fullName evidence="4">Cathepsin_L</fullName>
    </submittedName>
</protein>
<dbReference type="PRINTS" id="PR00705">
    <property type="entry name" value="PAPAIN"/>
</dbReference>
<gene>
    <name evidence="4" type="ORF">HINF_LOCUS22232</name>
</gene>
<evidence type="ECO:0000313" key="5">
    <source>
        <dbReference type="Proteomes" id="UP001642409"/>
    </source>
</evidence>
<evidence type="ECO:0000259" key="3">
    <source>
        <dbReference type="SMART" id="SM00645"/>
    </source>
</evidence>
<proteinExistence type="inferred from homology"/>
<dbReference type="EMBL" id="CAXDID020000062">
    <property type="protein sequence ID" value="CAL6010748.1"/>
    <property type="molecule type" value="Genomic_DNA"/>
</dbReference>
<evidence type="ECO:0000256" key="1">
    <source>
        <dbReference type="ARBA" id="ARBA00008455"/>
    </source>
</evidence>
<keyword evidence="2" id="KW-0812">Transmembrane</keyword>
<dbReference type="CDD" id="cd02248">
    <property type="entry name" value="Peptidase_C1A"/>
    <property type="match status" value="1"/>
</dbReference>